<reference evidence="1 2" key="1">
    <citation type="submission" date="2016-08" db="EMBL/GenBank/DDBJ databases">
        <title>Genome of Bacillus solimangrovi GH2-4.</title>
        <authorList>
            <person name="Lim S."/>
            <person name="Kim B.-C."/>
        </authorList>
    </citation>
    <scope>NUCLEOTIDE SEQUENCE [LARGE SCALE GENOMIC DNA]</scope>
    <source>
        <strain evidence="1 2">GH2-4</strain>
    </source>
</reference>
<comment type="caution">
    <text evidence="1">The sequence shown here is derived from an EMBL/GenBank/DDBJ whole genome shotgun (WGS) entry which is preliminary data.</text>
</comment>
<name>A0A1E5LFZ6_9BACI</name>
<dbReference type="SUPFAM" id="SSF140415">
    <property type="entry name" value="YppE-like"/>
    <property type="match status" value="1"/>
</dbReference>
<dbReference type="InterPro" id="IPR014913">
    <property type="entry name" value="YppE-like"/>
</dbReference>
<evidence type="ECO:0000313" key="2">
    <source>
        <dbReference type="Proteomes" id="UP000095209"/>
    </source>
</evidence>
<dbReference type="STRING" id="1305675.BFG57_14105"/>
<dbReference type="AlphaFoldDB" id="A0A1E5LFZ6"/>
<accession>A0A1E5LFZ6</accession>
<dbReference type="Gene3D" id="1.20.120.440">
    <property type="entry name" value="YppE-like"/>
    <property type="match status" value="1"/>
</dbReference>
<dbReference type="RefSeq" id="WP_069716983.1">
    <property type="nucleotide sequence ID" value="NZ_MJEH01000019.1"/>
</dbReference>
<organism evidence="1 2">
    <name type="scientific">Bacillus solimangrovi</name>
    <dbReference type="NCBI Taxonomy" id="1305675"/>
    <lineage>
        <taxon>Bacteria</taxon>
        <taxon>Bacillati</taxon>
        <taxon>Bacillota</taxon>
        <taxon>Bacilli</taxon>
        <taxon>Bacillales</taxon>
        <taxon>Bacillaceae</taxon>
        <taxon>Bacillus</taxon>
    </lineage>
</organism>
<proteinExistence type="predicted"/>
<gene>
    <name evidence="1" type="ORF">BFG57_14105</name>
</gene>
<dbReference type="InterPro" id="IPR023351">
    <property type="entry name" value="YppE-like_sf"/>
</dbReference>
<protein>
    <recommendedName>
        <fullName evidence="3">DUF1798 domain-containing protein</fullName>
    </recommendedName>
</protein>
<dbReference type="Pfam" id="PF08807">
    <property type="entry name" value="DUF1798"/>
    <property type="match status" value="1"/>
</dbReference>
<evidence type="ECO:0000313" key="1">
    <source>
        <dbReference type="EMBL" id="OEH92992.1"/>
    </source>
</evidence>
<keyword evidence="2" id="KW-1185">Reference proteome</keyword>
<sequence length="115" mass="13880">MSELLECSTRLIERVEQMKQLFPQYIDKEPDFYHDVKPFVDTLRVDADKWRDLALDWVKHERPLYIHSINIEDTHENLIHTSLQTFYHDVKEKRYKEMTESIMYTIGMVTSQLSS</sequence>
<evidence type="ECO:0008006" key="3">
    <source>
        <dbReference type="Google" id="ProtNLM"/>
    </source>
</evidence>
<dbReference type="Proteomes" id="UP000095209">
    <property type="component" value="Unassembled WGS sequence"/>
</dbReference>
<dbReference type="OrthoDB" id="2361079at2"/>
<dbReference type="EMBL" id="MJEH01000019">
    <property type="protein sequence ID" value="OEH92992.1"/>
    <property type="molecule type" value="Genomic_DNA"/>
</dbReference>